<evidence type="ECO:0000259" key="1">
    <source>
        <dbReference type="Pfam" id="PF12867"/>
    </source>
</evidence>
<keyword evidence="3" id="KW-1185">Reference proteome</keyword>
<feature type="domain" description="DinB-like" evidence="1">
    <location>
        <begin position="21"/>
        <end position="153"/>
    </location>
</feature>
<protein>
    <submittedName>
        <fullName evidence="2">DinB family protein</fullName>
    </submittedName>
</protein>
<reference evidence="2 3" key="1">
    <citation type="submission" date="2021-03" db="EMBL/GenBank/DDBJ databases">
        <title>Identification of novel Bacillus strains.</title>
        <authorList>
            <person name="Xiao Z."/>
            <person name="Li Y."/>
            <person name="Shen J."/>
        </authorList>
    </citation>
    <scope>NUCLEOTIDE SEQUENCE [LARGE SCALE GENOMIC DNA]</scope>
    <source>
        <strain evidence="2 3">SY8</strain>
    </source>
</reference>
<evidence type="ECO:0000313" key="3">
    <source>
        <dbReference type="Proteomes" id="UP000677611"/>
    </source>
</evidence>
<dbReference type="SUPFAM" id="SSF109854">
    <property type="entry name" value="DinB/YfiT-like putative metalloenzymes"/>
    <property type="match status" value="1"/>
</dbReference>
<name>A0ABS3P1J7_9BACI</name>
<dbReference type="EMBL" id="JAGDQJ010000018">
    <property type="protein sequence ID" value="MBO1626671.1"/>
    <property type="molecule type" value="Genomic_DNA"/>
</dbReference>
<proteinExistence type="predicted"/>
<dbReference type="InterPro" id="IPR034660">
    <property type="entry name" value="DinB/YfiT-like"/>
</dbReference>
<organism evidence="2 3">
    <name type="scientific">Bacillus arachidis</name>
    <dbReference type="NCBI Taxonomy" id="2819290"/>
    <lineage>
        <taxon>Bacteria</taxon>
        <taxon>Bacillati</taxon>
        <taxon>Bacillota</taxon>
        <taxon>Bacilli</taxon>
        <taxon>Bacillales</taxon>
        <taxon>Bacillaceae</taxon>
        <taxon>Bacillus</taxon>
    </lineage>
</organism>
<accession>A0ABS3P1J7</accession>
<evidence type="ECO:0000313" key="2">
    <source>
        <dbReference type="EMBL" id="MBO1626671.1"/>
    </source>
</evidence>
<dbReference type="RefSeq" id="WP_208018257.1">
    <property type="nucleotide sequence ID" value="NZ_JAGDQJ010000018.1"/>
</dbReference>
<comment type="caution">
    <text evidence="2">The sequence shown here is derived from an EMBL/GenBank/DDBJ whole genome shotgun (WGS) entry which is preliminary data.</text>
</comment>
<dbReference type="Gene3D" id="1.20.120.450">
    <property type="entry name" value="dinb family like domain"/>
    <property type="match status" value="1"/>
</dbReference>
<dbReference type="Pfam" id="PF12867">
    <property type="entry name" value="DinB_2"/>
    <property type="match status" value="1"/>
</dbReference>
<sequence>MTTIRQYQSQMNNYIDEILNKVEKSSEEVILWKPSDEEWSVLQILCHVEEIIVYWIAEFGRVVKAEGKVEWGRGLQDEARLKAVQEAEHRVVSDVMNGIQKAKEYANEQLSQLKNEALLVKAPHRNPKFGMKSMDFLVKHFVTEHLNKHRNQIERNIEKYKLLVK</sequence>
<dbReference type="InterPro" id="IPR024775">
    <property type="entry name" value="DinB-like"/>
</dbReference>
<gene>
    <name evidence="2" type="ORF">J4P90_15740</name>
</gene>
<dbReference type="Proteomes" id="UP000677611">
    <property type="component" value="Unassembled WGS sequence"/>
</dbReference>